<dbReference type="Pfam" id="PF07308">
    <property type="entry name" value="DUF1456"/>
    <property type="match status" value="2"/>
</dbReference>
<gene>
    <name evidence="1" type="ORF">RI845_03480</name>
</gene>
<reference evidence="2" key="1">
    <citation type="submission" date="2023-09" db="EMBL/GenBank/DDBJ databases">
        <authorList>
            <person name="Li S."/>
            <person name="Li X."/>
            <person name="Zhang C."/>
            <person name="Zhao Z."/>
        </authorList>
    </citation>
    <scope>NUCLEOTIDE SEQUENCE [LARGE SCALE GENOMIC DNA]</scope>
    <source>
        <strain evidence="2">SQ345</strain>
    </source>
</reference>
<protein>
    <submittedName>
        <fullName evidence="1">DUF1456 family protein</fullName>
    </submittedName>
</protein>
<dbReference type="PANTHER" id="PTHR37805">
    <property type="entry name" value="CYTOPLASMIC PROTEIN-RELATED"/>
    <property type="match status" value="1"/>
</dbReference>
<keyword evidence="2" id="KW-1185">Reference proteome</keyword>
<dbReference type="Proteomes" id="UP001248581">
    <property type="component" value="Chromosome"/>
</dbReference>
<proteinExistence type="predicted"/>
<dbReference type="InterPro" id="IPR009921">
    <property type="entry name" value="YehS-like"/>
</dbReference>
<dbReference type="RefSeq" id="WP_348388371.1">
    <property type="nucleotide sequence ID" value="NZ_CP134146.1"/>
</dbReference>
<accession>A0ABY9TK94</accession>
<dbReference type="EMBL" id="CP134146">
    <property type="protein sequence ID" value="WNC69227.1"/>
    <property type="molecule type" value="Genomic_DNA"/>
</dbReference>
<name>A0ABY9TK94_9GAMM</name>
<evidence type="ECO:0000313" key="2">
    <source>
        <dbReference type="Proteomes" id="UP001248581"/>
    </source>
</evidence>
<dbReference type="PANTHER" id="PTHR37805:SF1">
    <property type="entry name" value="CYTOPLASMIC PROTEIN"/>
    <property type="match status" value="1"/>
</dbReference>
<sequence>MTNNDILRRIRFVFNYDDSTMLSIFAQAELKVDIEKYHHWLRKEDDDKYINLTDTQLATFLNGLINKNRGKREGPQPKPESRLNNNIILRKLKIALNLNDEDMLAILALADLRIGKSELSAFFRKVGHKHYRECKDQVMRNFLQGMQIKYRENNPYS</sequence>
<organism evidence="1 2">
    <name type="scientific">Thalassotalea nanhaiensis</name>
    <dbReference type="NCBI Taxonomy" id="3065648"/>
    <lineage>
        <taxon>Bacteria</taxon>
        <taxon>Pseudomonadati</taxon>
        <taxon>Pseudomonadota</taxon>
        <taxon>Gammaproteobacteria</taxon>
        <taxon>Alteromonadales</taxon>
        <taxon>Colwelliaceae</taxon>
        <taxon>Thalassotalea</taxon>
    </lineage>
</organism>
<evidence type="ECO:0000313" key="1">
    <source>
        <dbReference type="EMBL" id="WNC69227.1"/>
    </source>
</evidence>